<dbReference type="InterPro" id="IPR044861">
    <property type="entry name" value="IPNS-like_FE2OG_OXY"/>
</dbReference>
<dbReference type="InterPro" id="IPR027443">
    <property type="entry name" value="IPNS-like_sf"/>
</dbReference>
<evidence type="ECO:0000256" key="1">
    <source>
        <dbReference type="ARBA" id="ARBA00008056"/>
    </source>
</evidence>
<dbReference type="PROSITE" id="PS51471">
    <property type="entry name" value="FE2OG_OXY"/>
    <property type="match status" value="1"/>
</dbReference>
<evidence type="ECO:0000259" key="6">
    <source>
        <dbReference type="PROSITE" id="PS51471"/>
    </source>
</evidence>
<name>A0A498I5X8_MALDO</name>
<gene>
    <name evidence="7" type="ORF">DVH24_001817</name>
</gene>
<comment type="caution">
    <text evidence="7">The sequence shown here is derived from an EMBL/GenBank/DDBJ whole genome shotgun (WGS) entry which is preliminary data.</text>
</comment>
<evidence type="ECO:0000256" key="4">
    <source>
        <dbReference type="ARBA" id="ARBA00023004"/>
    </source>
</evidence>
<dbReference type="Gene3D" id="2.60.120.330">
    <property type="entry name" value="B-lactam Antibiotic, Isopenicillin N Synthase, Chain"/>
    <property type="match status" value="2"/>
</dbReference>
<dbReference type="AlphaFoldDB" id="A0A498I5X8"/>
<dbReference type="InterPro" id="IPR026992">
    <property type="entry name" value="DIOX_N"/>
</dbReference>
<dbReference type="Pfam" id="PF14226">
    <property type="entry name" value="DIOX_N"/>
    <property type="match status" value="1"/>
</dbReference>
<keyword evidence="2 5" id="KW-0479">Metal-binding</keyword>
<proteinExistence type="inferred from homology"/>
<keyword evidence="4 5" id="KW-0408">Iron</keyword>
<organism evidence="7 8">
    <name type="scientific">Malus domestica</name>
    <name type="common">Apple</name>
    <name type="synonym">Pyrus malus</name>
    <dbReference type="NCBI Taxonomy" id="3750"/>
    <lineage>
        <taxon>Eukaryota</taxon>
        <taxon>Viridiplantae</taxon>
        <taxon>Streptophyta</taxon>
        <taxon>Embryophyta</taxon>
        <taxon>Tracheophyta</taxon>
        <taxon>Spermatophyta</taxon>
        <taxon>Magnoliopsida</taxon>
        <taxon>eudicotyledons</taxon>
        <taxon>Gunneridae</taxon>
        <taxon>Pentapetalae</taxon>
        <taxon>rosids</taxon>
        <taxon>fabids</taxon>
        <taxon>Rosales</taxon>
        <taxon>Rosaceae</taxon>
        <taxon>Amygdaloideae</taxon>
        <taxon>Maleae</taxon>
        <taxon>Malus</taxon>
    </lineage>
</organism>
<protein>
    <recommendedName>
        <fullName evidence="6">Fe2OG dioxygenase domain-containing protein</fullName>
    </recommendedName>
</protein>
<evidence type="ECO:0000313" key="8">
    <source>
        <dbReference type="Proteomes" id="UP000290289"/>
    </source>
</evidence>
<evidence type="ECO:0000256" key="2">
    <source>
        <dbReference type="ARBA" id="ARBA00022723"/>
    </source>
</evidence>
<keyword evidence="8" id="KW-1185">Reference proteome</keyword>
<dbReference type="SUPFAM" id="SSF51197">
    <property type="entry name" value="Clavaminate synthase-like"/>
    <property type="match status" value="2"/>
</dbReference>
<keyword evidence="3 5" id="KW-0560">Oxidoreductase</keyword>
<comment type="similarity">
    <text evidence="1 5">Belongs to the iron/ascorbate-dependent oxidoreductase family.</text>
</comment>
<feature type="domain" description="Fe2OG dioxygenase" evidence="6">
    <location>
        <begin position="25"/>
        <end position="144"/>
    </location>
</feature>
<dbReference type="Pfam" id="PF03171">
    <property type="entry name" value="2OG-FeII_Oxy"/>
    <property type="match status" value="1"/>
</dbReference>
<dbReference type="GO" id="GO:0051213">
    <property type="term" value="F:dioxygenase activity"/>
    <property type="evidence" value="ECO:0007669"/>
    <property type="project" value="UniProtKB-ARBA"/>
</dbReference>
<dbReference type="GO" id="GO:0046872">
    <property type="term" value="F:metal ion binding"/>
    <property type="evidence" value="ECO:0007669"/>
    <property type="project" value="UniProtKB-KW"/>
</dbReference>
<evidence type="ECO:0000313" key="7">
    <source>
        <dbReference type="EMBL" id="RXH78299.1"/>
    </source>
</evidence>
<dbReference type="EMBL" id="RDQH01000339">
    <property type="protein sequence ID" value="RXH78299.1"/>
    <property type="molecule type" value="Genomic_DNA"/>
</dbReference>
<evidence type="ECO:0000256" key="5">
    <source>
        <dbReference type="RuleBase" id="RU003682"/>
    </source>
</evidence>
<dbReference type="PANTHER" id="PTHR10209">
    <property type="entry name" value="OXIDOREDUCTASE, 2OG-FE II OXYGENASE FAMILY PROTEIN"/>
    <property type="match status" value="1"/>
</dbReference>
<dbReference type="InterPro" id="IPR005123">
    <property type="entry name" value="Oxoglu/Fe-dep_dioxygenase_dom"/>
</dbReference>
<sequence length="249" mass="28155">MKAYVLFLCSTCRDIIVEYSKQVIKLEKLLFELLSEALGLKPSHLNDIDCKLTLGTSKPADNDCLTVLLQDHIGGLQVLHQSKWVDVPPVPGALVVNIGDLQQLISNDRFKSVKHRLPALQMKFQPITIEKAKITQDPRIFHQPPESGDEYCINSTICDSDASHSTKRKEIVAKVKEASETWGFFQIVNHGIPNGVLEEIKDGVRGYFELDTQVKEEFYTHDPFKPVVYNSDFDLYSAPMTNGRDLFMC</sequence>
<reference evidence="7 8" key="1">
    <citation type="submission" date="2018-10" db="EMBL/GenBank/DDBJ databases">
        <title>A high-quality apple genome assembly.</title>
        <authorList>
            <person name="Hu J."/>
        </authorList>
    </citation>
    <scope>NUCLEOTIDE SEQUENCE [LARGE SCALE GENOMIC DNA]</scope>
    <source>
        <strain evidence="8">cv. HFTH1</strain>
        <tissue evidence="7">Young leaf</tissue>
    </source>
</reference>
<dbReference type="STRING" id="3750.A0A498I5X8"/>
<dbReference type="PANTHER" id="PTHR10209:SF791">
    <property type="entry name" value="1-AMINOCYCLOPROPANE-1-CARBOXYLATE OXIDASE HOMOLOG 1"/>
    <property type="match status" value="1"/>
</dbReference>
<dbReference type="Proteomes" id="UP000290289">
    <property type="component" value="Chromosome 13"/>
</dbReference>
<evidence type="ECO:0000256" key="3">
    <source>
        <dbReference type="ARBA" id="ARBA00023002"/>
    </source>
</evidence>
<accession>A0A498I5X8</accession>